<evidence type="ECO:0000256" key="1">
    <source>
        <dbReference type="SAM" id="MobiDB-lite"/>
    </source>
</evidence>
<feature type="compositionally biased region" description="Low complexity" evidence="1">
    <location>
        <begin position="1"/>
        <end position="32"/>
    </location>
</feature>
<keyword evidence="2" id="KW-0812">Transmembrane</keyword>
<evidence type="ECO:0000313" key="3">
    <source>
        <dbReference type="EMBL" id="PNY28946.1"/>
    </source>
</evidence>
<keyword evidence="2" id="KW-1133">Transmembrane helix</keyword>
<dbReference type="AlphaFoldDB" id="A0A2K3QN31"/>
<feature type="region of interest" description="Disordered" evidence="1">
    <location>
        <begin position="92"/>
        <end position="124"/>
    </location>
</feature>
<protein>
    <recommendedName>
        <fullName evidence="5">Transmembrane protein</fullName>
    </recommendedName>
</protein>
<sequence>MATLAGSSTGAPSASPVSATATMGASAAATPANLDTLPGDINLRERLLELIGGGSSGEKIARGFLIGVAFGLIVGGFCCCWVPCFGRAQLERRRRRREERIRRGEPPESSVRERMPWPRRRQAP</sequence>
<feature type="transmembrane region" description="Helical" evidence="2">
    <location>
        <begin position="64"/>
        <end position="86"/>
    </location>
</feature>
<evidence type="ECO:0008006" key="5">
    <source>
        <dbReference type="Google" id="ProtNLM"/>
    </source>
</evidence>
<evidence type="ECO:0000256" key="2">
    <source>
        <dbReference type="SAM" id="Phobius"/>
    </source>
</evidence>
<keyword evidence="4" id="KW-1185">Reference proteome</keyword>
<feature type="region of interest" description="Disordered" evidence="1">
    <location>
        <begin position="1"/>
        <end position="37"/>
    </location>
</feature>
<feature type="compositionally biased region" description="Basic and acidic residues" evidence="1">
    <location>
        <begin position="98"/>
        <end position="116"/>
    </location>
</feature>
<name>A0A2K3QN31_9HYPO</name>
<comment type="caution">
    <text evidence="3">The sequence shown here is derived from an EMBL/GenBank/DDBJ whole genome shotgun (WGS) entry which is preliminary data.</text>
</comment>
<reference evidence="3 4" key="1">
    <citation type="submission" date="2017-08" db="EMBL/GenBank/DDBJ databases">
        <title>Harnessing the power of phylogenomics to disentangle the directionality and signatures of interkingdom host jumping in the parasitic fungal genus Tolypocladium.</title>
        <authorList>
            <person name="Quandt C.A."/>
            <person name="Patterson W."/>
            <person name="Spatafora J.W."/>
        </authorList>
    </citation>
    <scope>NUCLEOTIDE SEQUENCE [LARGE SCALE GENOMIC DNA]</scope>
    <source>
        <strain evidence="3 4">CBS 113982</strain>
    </source>
</reference>
<gene>
    <name evidence="3" type="ORF">TCAP_01130</name>
</gene>
<dbReference type="Proteomes" id="UP000236621">
    <property type="component" value="Unassembled WGS sequence"/>
</dbReference>
<evidence type="ECO:0000313" key="4">
    <source>
        <dbReference type="Proteomes" id="UP000236621"/>
    </source>
</evidence>
<keyword evidence="2" id="KW-0472">Membrane</keyword>
<dbReference type="OrthoDB" id="5091134at2759"/>
<organism evidence="3 4">
    <name type="scientific">Tolypocladium capitatum</name>
    <dbReference type="NCBI Taxonomy" id="45235"/>
    <lineage>
        <taxon>Eukaryota</taxon>
        <taxon>Fungi</taxon>
        <taxon>Dikarya</taxon>
        <taxon>Ascomycota</taxon>
        <taxon>Pezizomycotina</taxon>
        <taxon>Sordariomycetes</taxon>
        <taxon>Hypocreomycetidae</taxon>
        <taxon>Hypocreales</taxon>
        <taxon>Ophiocordycipitaceae</taxon>
        <taxon>Tolypocladium</taxon>
    </lineage>
</organism>
<dbReference type="EMBL" id="NRSZ01000183">
    <property type="protein sequence ID" value="PNY28946.1"/>
    <property type="molecule type" value="Genomic_DNA"/>
</dbReference>
<proteinExistence type="predicted"/>
<accession>A0A2K3QN31</accession>